<comment type="caution">
    <text evidence="1">The sequence shown here is derived from an EMBL/GenBank/DDBJ whole genome shotgun (WGS) entry which is preliminary data.</text>
</comment>
<reference evidence="1 2" key="1">
    <citation type="submission" date="2024-04" db="EMBL/GenBank/DDBJ databases">
        <title>Tritrichomonas musculus Genome.</title>
        <authorList>
            <person name="Alves-Ferreira E."/>
            <person name="Grigg M."/>
            <person name="Lorenzi H."/>
            <person name="Galac M."/>
        </authorList>
    </citation>
    <scope>NUCLEOTIDE SEQUENCE [LARGE SCALE GENOMIC DNA]</scope>
    <source>
        <strain evidence="1 2">EAF2021</strain>
    </source>
</reference>
<evidence type="ECO:0000313" key="2">
    <source>
        <dbReference type="Proteomes" id="UP001470230"/>
    </source>
</evidence>
<organism evidence="1 2">
    <name type="scientific">Tritrichomonas musculus</name>
    <dbReference type="NCBI Taxonomy" id="1915356"/>
    <lineage>
        <taxon>Eukaryota</taxon>
        <taxon>Metamonada</taxon>
        <taxon>Parabasalia</taxon>
        <taxon>Tritrichomonadida</taxon>
        <taxon>Tritrichomonadidae</taxon>
        <taxon>Tritrichomonas</taxon>
    </lineage>
</organism>
<evidence type="ECO:0000313" key="1">
    <source>
        <dbReference type="EMBL" id="KAK8884894.1"/>
    </source>
</evidence>
<protein>
    <recommendedName>
        <fullName evidence="3">RGS domain-containing protein</fullName>
    </recommendedName>
</protein>
<name>A0ABR2K1A5_9EUKA</name>
<dbReference type="Proteomes" id="UP001470230">
    <property type="component" value="Unassembled WGS sequence"/>
</dbReference>
<accession>A0ABR2K1A5</accession>
<keyword evidence="2" id="KW-1185">Reference proteome</keyword>
<sequence length="710" mass="83235">METKISIPQLEEIVGQFKMRVIPSVFEKRDKIFQKLQIMQQENCLFSRSLYLLVYNLFIDENTKLITHEDFTVDILTTDYEKITNESCLSSFESQVFLNTIKQLNNSTRLFASSLITAINENKSFQYNLFSFSTFPAIFGYFSSSELYAQSSLLLLDLLALGAADDLLHPMIFSFFLSMFPFTDALWNNFYIRLRDRPSIKEDDIMESLSHAISECSPLIPAPSYLVMRELLLNRSSLLKDIIVKSYLPITFNLWYSYSNYAMSFAFGTEVLSFLDKNASNQRGMMLSSLFVIDTCRIDVIPSFTTQCRFSSEVLFFSNIDMKLFVEAFTPISSQIQLFETLQEASTKCDEYPPFMPFPISFFMNSAKPKIFNESILNYPKVKIKKEGEILAEGELFYISDNDEISKDYLLIEEPEPEPIYEAAIQELRQSNRIKISSLFQSEKFQLFLLKKELFELVEMAETQEYFVNLKIQFDIAQEYQKSILNYRRYSFSAYAARYIKDSNPNLEQSKDGSGIEAKAFEILDNCNEKRLIIPTFVEIVNFWQFSDFFASDKMHSSFLKITRSFIESNWRMAGDLSRNRFLLNLVPYLSRRKKLKIGHYFYLLDQLLKDVRRIAAYYYKKPNIEDEMQVLLQAVIYSSNTETVLDIFLFYEKIAFRCPNFLSNLSLEQSKNWNLFFQIIWKTLEKDKNLFKQIMDMNLSLCSDTKKKK</sequence>
<evidence type="ECO:0008006" key="3">
    <source>
        <dbReference type="Google" id="ProtNLM"/>
    </source>
</evidence>
<proteinExistence type="predicted"/>
<gene>
    <name evidence="1" type="ORF">M9Y10_044016</name>
</gene>
<dbReference type="EMBL" id="JAPFFF010000008">
    <property type="protein sequence ID" value="KAK8884894.1"/>
    <property type="molecule type" value="Genomic_DNA"/>
</dbReference>